<keyword evidence="2" id="KW-1185">Reference proteome</keyword>
<proteinExistence type="predicted"/>
<evidence type="ECO:0000313" key="1">
    <source>
        <dbReference type="EMBL" id="PXF40301.1"/>
    </source>
</evidence>
<dbReference type="AlphaFoldDB" id="A0A2V3IE28"/>
<name>A0A2V3IE28_9FLOR</name>
<accession>A0A2V3IE28</accession>
<dbReference type="EMBL" id="NBIV01000316">
    <property type="protein sequence ID" value="PXF40301.1"/>
    <property type="molecule type" value="Genomic_DNA"/>
</dbReference>
<gene>
    <name evidence="1" type="ORF">BWQ96_09993</name>
</gene>
<reference evidence="1 2" key="1">
    <citation type="journal article" date="2018" name="Mol. Biol. Evol.">
        <title>Analysis of the draft genome of the red seaweed Gracilariopsis chorda provides insights into genome size evolution in Rhodophyta.</title>
        <authorList>
            <person name="Lee J."/>
            <person name="Yang E.C."/>
            <person name="Graf L."/>
            <person name="Yang J.H."/>
            <person name="Qiu H."/>
            <person name="Zel Zion U."/>
            <person name="Chan C.X."/>
            <person name="Stephens T.G."/>
            <person name="Weber A.P.M."/>
            <person name="Boo G.H."/>
            <person name="Boo S.M."/>
            <person name="Kim K.M."/>
            <person name="Shin Y."/>
            <person name="Jung M."/>
            <person name="Lee S.J."/>
            <person name="Yim H.S."/>
            <person name="Lee J.H."/>
            <person name="Bhattacharya D."/>
            <person name="Yoon H.S."/>
        </authorList>
    </citation>
    <scope>NUCLEOTIDE SEQUENCE [LARGE SCALE GENOMIC DNA]</scope>
    <source>
        <strain evidence="1 2">SKKU-2015</strain>
        <tissue evidence="1">Whole body</tissue>
    </source>
</reference>
<sequence>MRRKNGAGSQRSAAEIFNRTHAAWENLSYDSSYVIISKDRARRIRLRIRKTLYSGGYEDHWTIYKGKLTYEEADSHFHRETQGIRRKLNAAFSFLHMVEDYWVAELFVQEVFKTEKTYKKDSKDWVHPTKRYQQRPNEQAEVFERHSIGCETSEDATEIIKRNAEHIER</sequence>
<comment type="caution">
    <text evidence="1">The sequence shown here is derived from an EMBL/GenBank/DDBJ whole genome shotgun (WGS) entry which is preliminary data.</text>
</comment>
<dbReference type="Proteomes" id="UP000247409">
    <property type="component" value="Unassembled WGS sequence"/>
</dbReference>
<organism evidence="1 2">
    <name type="scientific">Gracilariopsis chorda</name>
    <dbReference type="NCBI Taxonomy" id="448386"/>
    <lineage>
        <taxon>Eukaryota</taxon>
        <taxon>Rhodophyta</taxon>
        <taxon>Florideophyceae</taxon>
        <taxon>Rhodymeniophycidae</taxon>
        <taxon>Gracilariales</taxon>
        <taxon>Gracilariaceae</taxon>
        <taxon>Gracilariopsis</taxon>
    </lineage>
</organism>
<evidence type="ECO:0000313" key="2">
    <source>
        <dbReference type="Proteomes" id="UP000247409"/>
    </source>
</evidence>
<protein>
    <submittedName>
        <fullName evidence="1">Uncharacterized protein</fullName>
    </submittedName>
</protein>